<feature type="compositionally biased region" description="Basic and acidic residues" evidence="1">
    <location>
        <begin position="35"/>
        <end position="53"/>
    </location>
</feature>
<evidence type="ECO:0000313" key="3">
    <source>
        <dbReference type="EMBL" id="KAK4542190.1"/>
    </source>
</evidence>
<protein>
    <submittedName>
        <fullName evidence="3">Uncharacterized protein</fullName>
    </submittedName>
</protein>
<feature type="compositionally biased region" description="Acidic residues" evidence="1">
    <location>
        <begin position="186"/>
        <end position="203"/>
    </location>
</feature>
<sequence length="434" mass="48545">MHFFATFACVAVASGAVARKIQPIGWDKYAEERGFPGHDDPMEHASVHAREADPEATQAWEHAHGGKAPTYKGYGESEHGHFVARSESYEIEHDPHGHEESRDHFFERDVPDFGEEEVDTSLEGYGEESELHTRSIPVFDDEEVDTSLEGYGDEFELNARSIPDFDEDDVDVSLEGYTLHARSEPEFDEEDVDTSLEGYGESELDARSEEEWEEEATKSLHHSATGSYHGHEDSRTAWSEHSAWTKPTHVARAIKSAWDHYSGKGAESDEEPKHHHYARNAKGKLVYSAEPMSEENHKSEHGGRHYARDAEAAYAHGFREGMQHSDAPVHRQHAREAEARVPAGYGINEYINAYRPVEARNAEAHVPAGYGAKENVNGFHRPHQARDAEPASAHHSAHPTASRTAWSEEDESWTKHTAAKTASPSKTGGWGLPW</sequence>
<dbReference type="AlphaFoldDB" id="A0AAV9JAM8"/>
<feature type="region of interest" description="Disordered" evidence="1">
    <location>
        <begin position="383"/>
        <end position="434"/>
    </location>
</feature>
<dbReference type="Proteomes" id="UP001324427">
    <property type="component" value="Unassembled WGS sequence"/>
</dbReference>
<evidence type="ECO:0000256" key="2">
    <source>
        <dbReference type="SAM" id="SignalP"/>
    </source>
</evidence>
<feature type="signal peptide" evidence="2">
    <location>
        <begin position="1"/>
        <end position="18"/>
    </location>
</feature>
<reference evidence="3 4" key="1">
    <citation type="submission" date="2021-11" db="EMBL/GenBank/DDBJ databases">
        <title>Black yeast isolated from Biological Soil Crust.</title>
        <authorList>
            <person name="Kurbessoian T."/>
        </authorList>
    </citation>
    <scope>NUCLEOTIDE SEQUENCE [LARGE SCALE GENOMIC DNA]</scope>
    <source>
        <strain evidence="3 4">CCFEE 5522</strain>
    </source>
</reference>
<evidence type="ECO:0000313" key="4">
    <source>
        <dbReference type="Proteomes" id="UP001324427"/>
    </source>
</evidence>
<accession>A0AAV9JAM8</accession>
<feature type="compositionally biased region" description="Low complexity" evidence="1">
    <location>
        <begin position="390"/>
        <end position="405"/>
    </location>
</feature>
<dbReference type="EMBL" id="JAVFHQ010000044">
    <property type="protein sequence ID" value="KAK4542190.1"/>
    <property type="molecule type" value="Genomic_DNA"/>
</dbReference>
<comment type="caution">
    <text evidence="3">The sequence shown here is derived from an EMBL/GenBank/DDBJ whole genome shotgun (WGS) entry which is preliminary data.</text>
</comment>
<feature type="chain" id="PRO_5043462941" evidence="2">
    <location>
        <begin position="19"/>
        <end position="434"/>
    </location>
</feature>
<proteinExistence type="predicted"/>
<keyword evidence="4" id="KW-1185">Reference proteome</keyword>
<feature type="region of interest" description="Disordered" evidence="1">
    <location>
        <begin position="35"/>
        <end position="76"/>
    </location>
</feature>
<name>A0AAV9JAM8_9PEZI</name>
<feature type="region of interest" description="Disordered" evidence="1">
    <location>
        <begin position="182"/>
        <end position="234"/>
    </location>
</feature>
<organism evidence="3 4">
    <name type="scientific">Oleoguttula mirabilis</name>
    <dbReference type="NCBI Taxonomy" id="1507867"/>
    <lineage>
        <taxon>Eukaryota</taxon>
        <taxon>Fungi</taxon>
        <taxon>Dikarya</taxon>
        <taxon>Ascomycota</taxon>
        <taxon>Pezizomycotina</taxon>
        <taxon>Dothideomycetes</taxon>
        <taxon>Dothideomycetidae</taxon>
        <taxon>Mycosphaerellales</taxon>
        <taxon>Teratosphaeriaceae</taxon>
        <taxon>Oleoguttula</taxon>
    </lineage>
</organism>
<keyword evidence="2" id="KW-0732">Signal</keyword>
<evidence type="ECO:0000256" key="1">
    <source>
        <dbReference type="SAM" id="MobiDB-lite"/>
    </source>
</evidence>
<gene>
    <name evidence="3" type="ORF">LTR36_007037</name>
</gene>